<keyword evidence="3" id="KW-1185">Reference proteome</keyword>
<sequence length="64" mass="7139">MYWLISFLLLLYLGVGIYTLVQALKMRATPAAAVLAGLAWPLFWLVGKQEKERRLGSGRGGYLP</sequence>
<gene>
    <name evidence="2" type="ORF">J8C06_14505</name>
</gene>
<name>A0ABX8BBN4_9BACT</name>
<evidence type="ECO:0000313" key="3">
    <source>
        <dbReference type="Proteomes" id="UP000676506"/>
    </source>
</evidence>
<dbReference type="RefSeq" id="WP_211430137.1">
    <property type="nucleotide sequence ID" value="NZ_CP072649.1"/>
</dbReference>
<accession>A0ABX8BBN4</accession>
<evidence type="ECO:0000256" key="1">
    <source>
        <dbReference type="SAM" id="Phobius"/>
    </source>
</evidence>
<dbReference type="EMBL" id="CP072649">
    <property type="protein sequence ID" value="QUW04248.1"/>
    <property type="molecule type" value="Genomic_DNA"/>
</dbReference>
<keyword evidence="1" id="KW-0812">Transmembrane</keyword>
<proteinExistence type="predicted"/>
<keyword evidence="1" id="KW-0472">Membrane</keyword>
<feature type="transmembrane region" description="Helical" evidence="1">
    <location>
        <begin position="29"/>
        <end position="47"/>
    </location>
</feature>
<evidence type="ECO:0000313" key="2">
    <source>
        <dbReference type="EMBL" id="QUW04248.1"/>
    </source>
</evidence>
<reference evidence="2 3" key="1">
    <citation type="submission" date="2021-03" db="EMBL/GenBank/DDBJ databases">
        <title>Genomic and phenotypic characterization of Chloracidobacterium isolates provides evidence for multiple species.</title>
        <authorList>
            <person name="Saini M.K."/>
            <person name="Costas A.M.G."/>
            <person name="Tank M."/>
            <person name="Bryant D.A."/>
        </authorList>
    </citation>
    <scope>NUCLEOTIDE SEQUENCE [LARGE SCALE GENOMIC DNA]</scope>
    <source>
        <strain evidence="2 3">BV2-C</strain>
    </source>
</reference>
<organism evidence="2 3">
    <name type="scientific">Chloracidobacterium validum</name>
    <dbReference type="NCBI Taxonomy" id="2821543"/>
    <lineage>
        <taxon>Bacteria</taxon>
        <taxon>Pseudomonadati</taxon>
        <taxon>Acidobacteriota</taxon>
        <taxon>Terriglobia</taxon>
        <taxon>Terriglobales</taxon>
        <taxon>Acidobacteriaceae</taxon>
        <taxon>Chloracidobacterium</taxon>
    </lineage>
</organism>
<dbReference type="Proteomes" id="UP000676506">
    <property type="component" value="Chromosome 2"/>
</dbReference>
<protein>
    <submittedName>
        <fullName evidence="2">Uncharacterized protein</fullName>
    </submittedName>
</protein>
<keyword evidence="1" id="KW-1133">Transmembrane helix</keyword>